<protein>
    <recommendedName>
        <fullName evidence="5">General secretion pathway protein GspB</fullName>
    </recommendedName>
</protein>
<gene>
    <name evidence="3" type="ORF">CYR32_18775</name>
</gene>
<evidence type="ECO:0008006" key="5">
    <source>
        <dbReference type="Google" id="ProtNLM"/>
    </source>
</evidence>
<proteinExistence type="predicted"/>
<keyword evidence="2" id="KW-0472">Membrane</keyword>
<dbReference type="Proteomes" id="UP000234503">
    <property type="component" value="Unassembled WGS sequence"/>
</dbReference>
<dbReference type="EMBL" id="PJZH01000031">
    <property type="protein sequence ID" value="PLR30390.1"/>
    <property type="molecule type" value="Genomic_DNA"/>
</dbReference>
<dbReference type="RefSeq" id="WP_101826670.1">
    <property type="nucleotide sequence ID" value="NZ_PJZH01000031.1"/>
</dbReference>
<sequence length="161" mass="17925">MSFRLHQAMSSRLQGGKPAKLRAPFKRTCAKAGHVLLWGCWIGLFAIQGAYLHIAWMSRYPEPLPAQVSPQQESDYTLSPMHYLFKTQPLPEAYEPEAETGEETADATDEQAQAEEPEAGDDEPLINEEPDTTTDKEQTVDPALKARVQQALAELEEAAQE</sequence>
<reference evidence="3 4" key="1">
    <citation type="submission" date="2017-12" db="EMBL/GenBank/DDBJ databases">
        <title>Characterization of six clinical isolates of Enterochimera gen. nov., a novel genus of the Yersiniaciae family and the three species Enterochimera arupensis sp. nov., Enterochimera coloradensis sp. nov, and Enterochimera californica sp. nov.</title>
        <authorList>
            <person name="Rossi A."/>
            <person name="Fisher M."/>
        </authorList>
    </citation>
    <scope>NUCLEOTIDE SEQUENCE [LARGE SCALE GENOMIC DNA]</scope>
    <source>
        <strain evidence="4">2016-Iso4</strain>
    </source>
</reference>
<accession>A0A2N5DUA6</accession>
<name>A0A2N5DUA6_9GAMM</name>
<evidence type="ECO:0000313" key="3">
    <source>
        <dbReference type="EMBL" id="PLR30390.1"/>
    </source>
</evidence>
<keyword evidence="4" id="KW-1185">Reference proteome</keyword>
<dbReference type="AlphaFoldDB" id="A0A2N5DUA6"/>
<feature type="transmembrane region" description="Helical" evidence="2">
    <location>
        <begin position="35"/>
        <end position="56"/>
    </location>
</feature>
<organism evidence="3 4">
    <name type="scientific">Chimaeribacter coloradensis</name>
    <dbReference type="NCBI Taxonomy" id="2060068"/>
    <lineage>
        <taxon>Bacteria</taxon>
        <taxon>Pseudomonadati</taxon>
        <taxon>Pseudomonadota</taxon>
        <taxon>Gammaproteobacteria</taxon>
        <taxon>Enterobacterales</taxon>
        <taxon>Yersiniaceae</taxon>
        <taxon>Chimaeribacter</taxon>
    </lineage>
</organism>
<comment type="caution">
    <text evidence="3">The sequence shown here is derived from an EMBL/GenBank/DDBJ whole genome shotgun (WGS) entry which is preliminary data.</text>
</comment>
<dbReference type="OrthoDB" id="6505387at2"/>
<evidence type="ECO:0000256" key="2">
    <source>
        <dbReference type="SAM" id="Phobius"/>
    </source>
</evidence>
<evidence type="ECO:0000256" key="1">
    <source>
        <dbReference type="SAM" id="MobiDB-lite"/>
    </source>
</evidence>
<feature type="compositionally biased region" description="Acidic residues" evidence="1">
    <location>
        <begin position="94"/>
        <end position="132"/>
    </location>
</feature>
<keyword evidence="2" id="KW-0812">Transmembrane</keyword>
<feature type="region of interest" description="Disordered" evidence="1">
    <location>
        <begin position="88"/>
        <end position="145"/>
    </location>
</feature>
<keyword evidence="2" id="KW-1133">Transmembrane helix</keyword>
<evidence type="ECO:0000313" key="4">
    <source>
        <dbReference type="Proteomes" id="UP000234503"/>
    </source>
</evidence>